<organism evidence="3 4">
    <name type="scientific">Xylanibacter brevis</name>
    <dbReference type="NCBI Taxonomy" id="83231"/>
    <lineage>
        <taxon>Bacteria</taxon>
        <taxon>Pseudomonadati</taxon>
        <taxon>Bacteroidota</taxon>
        <taxon>Bacteroidia</taxon>
        <taxon>Bacteroidales</taxon>
        <taxon>Prevotellaceae</taxon>
        <taxon>Xylanibacter</taxon>
    </lineage>
</organism>
<accession>A0ABS9CFR2</accession>
<evidence type="ECO:0008006" key="5">
    <source>
        <dbReference type="Google" id="ProtNLM"/>
    </source>
</evidence>
<evidence type="ECO:0000256" key="1">
    <source>
        <dbReference type="SAM" id="Coils"/>
    </source>
</evidence>
<proteinExistence type="predicted"/>
<evidence type="ECO:0000313" key="3">
    <source>
        <dbReference type="EMBL" id="MCF2563089.1"/>
    </source>
</evidence>
<feature type="coiled-coil region" evidence="1">
    <location>
        <begin position="357"/>
        <end position="384"/>
    </location>
</feature>
<comment type="caution">
    <text evidence="3">The sequence shown here is derived from an EMBL/GenBank/DDBJ whole genome shotgun (WGS) entry which is preliminary data.</text>
</comment>
<name>A0ABS9CFR2_9BACT</name>
<dbReference type="RefSeq" id="WP_301637532.1">
    <property type="nucleotide sequence ID" value="NZ_JADYTN010000004.1"/>
</dbReference>
<evidence type="ECO:0000256" key="2">
    <source>
        <dbReference type="SAM" id="SignalP"/>
    </source>
</evidence>
<dbReference type="SMART" id="SM00028">
    <property type="entry name" value="TPR"/>
    <property type="match status" value="5"/>
</dbReference>
<feature type="signal peptide" evidence="2">
    <location>
        <begin position="1"/>
        <end position="22"/>
    </location>
</feature>
<keyword evidence="4" id="KW-1185">Reference proteome</keyword>
<gene>
    <name evidence="3" type="ORF">I6E12_03050</name>
</gene>
<dbReference type="InterPro" id="IPR019734">
    <property type="entry name" value="TPR_rpt"/>
</dbReference>
<keyword evidence="1" id="KW-0175">Coiled coil</keyword>
<dbReference type="SUPFAM" id="SSF48452">
    <property type="entry name" value="TPR-like"/>
    <property type="match status" value="2"/>
</dbReference>
<keyword evidence="2" id="KW-0732">Signal</keyword>
<dbReference type="InterPro" id="IPR011990">
    <property type="entry name" value="TPR-like_helical_dom_sf"/>
</dbReference>
<feature type="chain" id="PRO_5045679944" description="Tetratricopeptide repeat protein" evidence="2">
    <location>
        <begin position="23"/>
        <end position="475"/>
    </location>
</feature>
<dbReference type="EMBL" id="JADYTN010000004">
    <property type="protein sequence ID" value="MCF2563089.1"/>
    <property type="molecule type" value="Genomic_DNA"/>
</dbReference>
<dbReference type="Gene3D" id="1.25.40.10">
    <property type="entry name" value="Tetratricopeptide repeat domain"/>
    <property type="match status" value="2"/>
</dbReference>
<evidence type="ECO:0000313" key="4">
    <source>
        <dbReference type="Proteomes" id="UP001200470"/>
    </source>
</evidence>
<reference evidence="3 4" key="1">
    <citation type="submission" date="2020-12" db="EMBL/GenBank/DDBJ databases">
        <title>Whole genome sequences of gut porcine anaerobes.</title>
        <authorList>
            <person name="Kubasova T."/>
            <person name="Jahodarova E."/>
            <person name="Rychlik I."/>
        </authorList>
    </citation>
    <scope>NUCLEOTIDE SEQUENCE [LARGE SCALE GENOMIC DNA]</scope>
    <source>
        <strain evidence="3 4">An925</strain>
    </source>
</reference>
<dbReference type="Proteomes" id="UP001200470">
    <property type="component" value="Unassembled WGS sequence"/>
</dbReference>
<sequence length="475" mass="53850">MKTIKYLMMGALMIGFSTQANAQDGTAADVAAVKQMISSKPADFDKQMKNYYKKNKKNVANLLAFAKAFYAAKDTANARTFANYTLAASKNKNAEAFIMLGDIQALGDNGGEAASYYTQARYADPKNPEAYFKYANVYRKISPSEAISVLEELRAQRPDVAVDAIAGRIYYLANDFEKALEYYNKADMTKMEDSDLSDYAMSAFFKQQNQKSLEIAQYGLTRKPRSAAFNRLAFFNSTDLKEYDQALKYADALFNQSDSAKFSYFDYTYYGNAYNGAKQSDKAIEMYEKALAQPDMDNKDKRAGIIEQITEAYLNKDDFENAIKYHKEYIATVEKPTANDLAKLGQLHTQKAGTLEGDAQKEELKNADVAYEDLQNRYENAIEYATFMRARVNSYQDPDQKLGLALPFYQKLEEMIAPKETKDKADNARLIEAYRYMISYYYVAKDDKAKATEFAHKLLKIDPENDIAKQVLGVK</sequence>
<protein>
    <recommendedName>
        <fullName evidence="5">Tetratricopeptide repeat protein</fullName>
    </recommendedName>
</protein>